<dbReference type="PROSITE" id="PS50011">
    <property type="entry name" value="PROTEIN_KINASE_DOM"/>
    <property type="match status" value="1"/>
</dbReference>
<proteinExistence type="predicted"/>
<dbReference type="Gene3D" id="1.10.510.10">
    <property type="entry name" value="Transferase(Phosphotransferase) domain 1"/>
    <property type="match status" value="1"/>
</dbReference>
<name>A0A931CBR1_9ACTN</name>
<keyword evidence="2 11" id="KW-0723">Serine/threonine-protein kinase</keyword>
<accession>A0A931CBR1</accession>
<evidence type="ECO:0000256" key="2">
    <source>
        <dbReference type="ARBA" id="ARBA00022527"/>
    </source>
</evidence>
<feature type="domain" description="Protein kinase" evidence="10">
    <location>
        <begin position="12"/>
        <end position="271"/>
    </location>
</feature>
<evidence type="ECO:0000313" key="11">
    <source>
        <dbReference type="EMBL" id="MBG0565052.1"/>
    </source>
</evidence>
<dbReference type="AlphaFoldDB" id="A0A931CBR1"/>
<dbReference type="EMBL" id="JADQTO010000013">
    <property type="protein sequence ID" value="MBG0565052.1"/>
    <property type="molecule type" value="Genomic_DNA"/>
</dbReference>
<evidence type="ECO:0000256" key="6">
    <source>
        <dbReference type="ARBA" id="ARBA00022840"/>
    </source>
</evidence>
<dbReference type="PROSITE" id="PS00108">
    <property type="entry name" value="PROTEIN_KINASE_ST"/>
    <property type="match status" value="1"/>
</dbReference>
<dbReference type="CDD" id="cd14014">
    <property type="entry name" value="STKc_PknB_like"/>
    <property type="match status" value="1"/>
</dbReference>
<feature type="region of interest" description="Disordered" evidence="9">
    <location>
        <begin position="401"/>
        <end position="504"/>
    </location>
</feature>
<keyword evidence="3" id="KW-0808">Transferase</keyword>
<dbReference type="SUPFAM" id="SSF56112">
    <property type="entry name" value="Protein kinase-like (PK-like)"/>
    <property type="match status" value="1"/>
</dbReference>
<dbReference type="Proteomes" id="UP000598146">
    <property type="component" value="Unassembled WGS sequence"/>
</dbReference>
<dbReference type="FunFam" id="3.30.200.20:FF:000035">
    <property type="entry name" value="Serine/threonine protein kinase Stk1"/>
    <property type="match status" value="1"/>
</dbReference>
<evidence type="ECO:0000256" key="4">
    <source>
        <dbReference type="ARBA" id="ARBA00022741"/>
    </source>
</evidence>
<dbReference type="GO" id="GO:0004674">
    <property type="term" value="F:protein serine/threonine kinase activity"/>
    <property type="evidence" value="ECO:0007669"/>
    <property type="project" value="UniProtKB-KW"/>
</dbReference>
<dbReference type="GO" id="GO:0005524">
    <property type="term" value="F:ATP binding"/>
    <property type="evidence" value="ECO:0007669"/>
    <property type="project" value="UniProtKB-KW"/>
</dbReference>
<evidence type="ECO:0000313" key="12">
    <source>
        <dbReference type="Proteomes" id="UP000598146"/>
    </source>
</evidence>
<keyword evidence="12" id="KW-1185">Reference proteome</keyword>
<reference evidence="11" key="1">
    <citation type="submission" date="2020-11" db="EMBL/GenBank/DDBJ databases">
        <title>Isolation and identification of active actinomycetes.</title>
        <authorList>
            <person name="Sun X."/>
        </authorList>
    </citation>
    <scope>NUCLEOTIDE SEQUENCE</scope>
    <source>
        <strain evidence="11">NEAU-A11</strain>
    </source>
</reference>
<feature type="region of interest" description="Disordered" evidence="9">
    <location>
        <begin position="299"/>
        <end position="327"/>
    </location>
</feature>
<dbReference type="InterPro" id="IPR008271">
    <property type="entry name" value="Ser/Thr_kinase_AS"/>
</dbReference>
<evidence type="ECO:0000256" key="3">
    <source>
        <dbReference type="ARBA" id="ARBA00022679"/>
    </source>
</evidence>
<evidence type="ECO:0000256" key="1">
    <source>
        <dbReference type="ARBA" id="ARBA00012513"/>
    </source>
</evidence>
<dbReference type="PANTHER" id="PTHR43289:SF6">
    <property type="entry name" value="SERINE_THREONINE-PROTEIN KINASE NEKL-3"/>
    <property type="match status" value="1"/>
</dbReference>
<feature type="compositionally biased region" description="Low complexity" evidence="9">
    <location>
        <begin position="401"/>
        <end position="414"/>
    </location>
</feature>
<keyword evidence="4" id="KW-0547">Nucleotide-binding</keyword>
<comment type="catalytic activity">
    <reaction evidence="7">
        <text>L-threonyl-[protein] + ATP = O-phospho-L-threonyl-[protein] + ADP + H(+)</text>
        <dbReference type="Rhea" id="RHEA:46608"/>
        <dbReference type="Rhea" id="RHEA-COMP:11060"/>
        <dbReference type="Rhea" id="RHEA-COMP:11605"/>
        <dbReference type="ChEBI" id="CHEBI:15378"/>
        <dbReference type="ChEBI" id="CHEBI:30013"/>
        <dbReference type="ChEBI" id="CHEBI:30616"/>
        <dbReference type="ChEBI" id="CHEBI:61977"/>
        <dbReference type="ChEBI" id="CHEBI:456216"/>
        <dbReference type="EC" id="2.7.11.1"/>
    </reaction>
</comment>
<dbReference type="Pfam" id="PF00069">
    <property type="entry name" value="Pkinase"/>
    <property type="match status" value="1"/>
</dbReference>
<evidence type="ECO:0000256" key="7">
    <source>
        <dbReference type="ARBA" id="ARBA00047899"/>
    </source>
</evidence>
<dbReference type="EC" id="2.7.11.1" evidence="1"/>
<keyword evidence="5 11" id="KW-0418">Kinase</keyword>
<sequence length="612" mass="61519">MLSPGIVLNGRYQLTQRIAAGGMGEVWRGSDLLLHREVAVKVLLPALMADQEFITRFRTEARMMAALRHPGIVQVYDYGENAMAGDDRFDFLVMEYIEGTPLTKRIQQTGRLGVAETMTIVAQVAEALQAAHEAGIIHRDVKPSNLLVRPAGAIVLVDFGVARSAGITSITSTNVVMGSAHYMAPEQAEGKPVSAATDVYALGAVAFSCLAGRPPYVGDNPLAVLAQLIHGQPPVLPADIPAAAGAVVLRALAREPGQRFPSAAALAEAARAVAAQPGGAVARAYGSAAPAQTYGSATPGQTYGSATPGQTYGSGTPGQTFGSAAPVQPSAPAYGAAAPGQPGYRAAAPVPGAAASGAVQAPAVPAPGGDRRRKKLLAVVAGAVVLALGGTGVVLASQSGSGGQAQVQQPPAQGEDVAAKEEVAVTEPTKSKGGKPAKPNGPAPASSPAGTGDSPAHPGTTSAPTDPATTPATPGPGTTTTPSGTPTTAPTTTTPAAPEPTQPYTATQVCGSGYTVIDSAPLKASGVVKGRVHLLYQASSGKNCVVTLKTVSVGKKTATTAYLEVKGKSRVTDSGSFAYYAGPISATAKATCVKWGGAVGTATYASPFEHCD</sequence>
<gene>
    <name evidence="11" type="ORF">I4J89_26735</name>
</gene>
<organism evidence="11 12">
    <name type="scientific">Actinoplanes aureus</name>
    <dbReference type="NCBI Taxonomy" id="2792083"/>
    <lineage>
        <taxon>Bacteria</taxon>
        <taxon>Bacillati</taxon>
        <taxon>Actinomycetota</taxon>
        <taxon>Actinomycetes</taxon>
        <taxon>Micromonosporales</taxon>
        <taxon>Micromonosporaceae</taxon>
        <taxon>Actinoplanes</taxon>
    </lineage>
</organism>
<dbReference type="GO" id="GO:0045717">
    <property type="term" value="P:negative regulation of fatty acid biosynthetic process"/>
    <property type="evidence" value="ECO:0007669"/>
    <property type="project" value="UniProtKB-ARBA"/>
</dbReference>
<feature type="compositionally biased region" description="Low complexity" evidence="9">
    <location>
        <begin position="434"/>
        <end position="496"/>
    </location>
</feature>
<comment type="caution">
    <text evidence="11">The sequence shown here is derived from an EMBL/GenBank/DDBJ whole genome shotgun (WGS) entry which is preliminary data.</text>
</comment>
<evidence type="ECO:0000256" key="8">
    <source>
        <dbReference type="ARBA" id="ARBA00048679"/>
    </source>
</evidence>
<evidence type="ECO:0000256" key="5">
    <source>
        <dbReference type="ARBA" id="ARBA00022777"/>
    </source>
</evidence>
<protein>
    <recommendedName>
        <fullName evidence="1">non-specific serine/threonine protein kinase</fullName>
        <ecNumber evidence="1">2.7.11.1</ecNumber>
    </recommendedName>
</protein>
<dbReference type="InterPro" id="IPR000719">
    <property type="entry name" value="Prot_kinase_dom"/>
</dbReference>
<evidence type="ECO:0000256" key="9">
    <source>
        <dbReference type="SAM" id="MobiDB-lite"/>
    </source>
</evidence>
<dbReference type="SMART" id="SM00220">
    <property type="entry name" value="S_TKc"/>
    <property type="match status" value="1"/>
</dbReference>
<dbReference type="RefSeq" id="WP_196416832.1">
    <property type="nucleotide sequence ID" value="NZ_JADQTO010000013.1"/>
</dbReference>
<dbReference type="Gene3D" id="3.30.200.20">
    <property type="entry name" value="Phosphorylase Kinase, domain 1"/>
    <property type="match status" value="1"/>
</dbReference>
<comment type="catalytic activity">
    <reaction evidence="8">
        <text>L-seryl-[protein] + ATP = O-phospho-L-seryl-[protein] + ADP + H(+)</text>
        <dbReference type="Rhea" id="RHEA:17989"/>
        <dbReference type="Rhea" id="RHEA-COMP:9863"/>
        <dbReference type="Rhea" id="RHEA-COMP:11604"/>
        <dbReference type="ChEBI" id="CHEBI:15378"/>
        <dbReference type="ChEBI" id="CHEBI:29999"/>
        <dbReference type="ChEBI" id="CHEBI:30616"/>
        <dbReference type="ChEBI" id="CHEBI:83421"/>
        <dbReference type="ChEBI" id="CHEBI:456216"/>
        <dbReference type="EC" id="2.7.11.1"/>
    </reaction>
</comment>
<dbReference type="FunFam" id="1.10.510.10:FF:000021">
    <property type="entry name" value="Serine/threonine protein kinase"/>
    <property type="match status" value="1"/>
</dbReference>
<keyword evidence="6" id="KW-0067">ATP-binding</keyword>
<dbReference type="InterPro" id="IPR011009">
    <property type="entry name" value="Kinase-like_dom_sf"/>
</dbReference>
<dbReference type="PANTHER" id="PTHR43289">
    <property type="entry name" value="MITOGEN-ACTIVATED PROTEIN KINASE KINASE KINASE 20-RELATED"/>
    <property type="match status" value="1"/>
</dbReference>
<feature type="compositionally biased region" description="Polar residues" evidence="9">
    <location>
        <begin position="299"/>
        <end position="322"/>
    </location>
</feature>
<evidence type="ECO:0000259" key="10">
    <source>
        <dbReference type="PROSITE" id="PS50011"/>
    </source>
</evidence>